<evidence type="ECO:0000256" key="1">
    <source>
        <dbReference type="SAM" id="MobiDB-lite"/>
    </source>
</evidence>
<dbReference type="Proteomes" id="UP000188268">
    <property type="component" value="Unassembled WGS sequence"/>
</dbReference>
<feature type="region of interest" description="Disordered" evidence="1">
    <location>
        <begin position="1"/>
        <end position="25"/>
    </location>
</feature>
<evidence type="ECO:0000313" key="3">
    <source>
        <dbReference type="Proteomes" id="UP000188268"/>
    </source>
</evidence>
<protein>
    <submittedName>
        <fullName evidence="2">Uncharacterized protein</fullName>
    </submittedName>
</protein>
<feature type="non-terminal residue" evidence="2">
    <location>
        <position position="1"/>
    </location>
</feature>
<name>A0A1R3JGZ7_COCAP</name>
<gene>
    <name evidence="2" type="ORF">CCACVL1_06176</name>
</gene>
<dbReference type="Gramene" id="OMO94090">
    <property type="protein sequence ID" value="OMO94090"/>
    <property type="gene ID" value="CCACVL1_06176"/>
</dbReference>
<keyword evidence="3" id="KW-1185">Reference proteome</keyword>
<reference evidence="2 3" key="1">
    <citation type="submission" date="2013-09" db="EMBL/GenBank/DDBJ databases">
        <title>Corchorus capsularis genome sequencing.</title>
        <authorList>
            <person name="Alam M."/>
            <person name="Haque M.S."/>
            <person name="Islam M.S."/>
            <person name="Emdad E.M."/>
            <person name="Islam M.M."/>
            <person name="Ahmed B."/>
            <person name="Halim A."/>
            <person name="Hossen Q.M.M."/>
            <person name="Hossain M.Z."/>
            <person name="Ahmed R."/>
            <person name="Khan M.M."/>
            <person name="Islam R."/>
            <person name="Rashid M.M."/>
            <person name="Khan S.A."/>
            <person name="Rahman M.S."/>
            <person name="Alam M."/>
        </authorList>
    </citation>
    <scope>NUCLEOTIDE SEQUENCE [LARGE SCALE GENOMIC DNA]</scope>
    <source>
        <strain evidence="3">cv. CVL-1</strain>
        <tissue evidence="2">Whole seedling</tissue>
    </source>
</reference>
<sequence>DFGELYEQQRINAPTREFQEGKSKE</sequence>
<proteinExistence type="predicted"/>
<comment type="caution">
    <text evidence="2">The sequence shown here is derived from an EMBL/GenBank/DDBJ whole genome shotgun (WGS) entry which is preliminary data.</text>
</comment>
<accession>A0A1R3JGZ7</accession>
<dbReference type="EMBL" id="AWWV01007958">
    <property type="protein sequence ID" value="OMO94090.1"/>
    <property type="molecule type" value="Genomic_DNA"/>
</dbReference>
<evidence type="ECO:0000313" key="2">
    <source>
        <dbReference type="EMBL" id="OMO94090.1"/>
    </source>
</evidence>
<dbReference type="AlphaFoldDB" id="A0A1R3JGZ7"/>
<organism evidence="2 3">
    <name type="scientific">Corchorus capsularis</name>
    <name type="common">Jute</name>
    <dbReference type="NCBI Taxonomy" id="210143"/>
    <lineage>
        <taxon>Eukaryota</taxon>
        <taxon>Viridiplantae</taxon>
        <taxon>Streptophyta</taxon>
        <taxon>Embryophyta</taxon>
        <taxon>Tracheophyta</taxon>
        <taxon>Spermatophyta</taxon>
        <taxon>Magnoliopsida</taxon>
        <taxon>eudicotyledons</taxon>
        <taxon>Gunneridae</taxon>
        <taxon>Pentapetalae</taxon>
        <taxon>rosids</taxon>
        <taxon>malvids</taxon>
        <taxon>Malvales</taxon>
        <taxon>Malvaceae</taxon>
        <taxon>Grewioideae</taxon>
        <taxon>Apeibeae</taxon>
        <taxon>Corchorus</taxon>
    </lineage>
</organism>